<comment type="caution">
    <text evidence="1">The sequence shown here is derived from an EMBL/GenBank/DDBJ whole genome shotgun (WGS) entry which is preliminary data.</text>
</comment>
<gene>
    <name evidence="1" type="ORF">VNO78_02972</name>
</gene>
<sequence length="74" mass="7869">MPLMFVAEYSMQVAWPEGSLFLIGESFGAVSGAVVDAGARGIAELPIGGTEDLPSCTFSFMSFKFCTLDYVGTF</sequence>
<dbReference type="EMBL" id="JAYMYS010000001">
    <property type="protein sequence ID" value="KAK7411538.1"/>
    <property type="molecule type" value="Genomic_DNA"/>
</dbReference>
<organism evidence="1 2">
    <name type="scientific">Psophocarpus tetragonolobus</name>
    <name type="common">Winged bean</name>
    <name type="synonym">Dolichos tetragonolobus</name>
    <dbReference type="NCBI Taxonomy" id="3891"/>
    <lineage>
        <taxon>Eukaryota</taxon>
        <taxon>Viridiplantae</taxon>
        <taxon>Streptophyta</taxon>
        <taxon>Embryophyta</taxon>
        <taxon>Tracheophyta</taxon>
        <taxon>Spermatophyta</taxon>
        <taxon>Magnoliopsida</taxon>
        <taxon>eudicotyledons</taxon>
        <taxon>Gunneridae</taxon>
        <taxon>Pentapetalae</taxon>
        <taxon>rosids</taxon>
        <taxon>fabids</taxon>
        <taxon>Fabales</taxon>
        <taxon>Fabaceae</taxon>
        <taxon>Papilionoideae</taxon>
        <taxon>50 kb inversion clade</taxon>
        <taxon>NPAAA clade</taxon>
        <taxon>indigoferoid/millettioid clade</taxon>
        <taxon>Phaseoleae</taxon>
        <taxon>Psophocarpus</taxon>
    </lineage>
</organism>
<keyword evidence="2" id="KW-1185">Reference proteome</keyword>
<evidence type="ECO:0000313" key="2">
    <source>
        <dbReference type="Proteomes" id="UP001386955"/>
    </source>
</evidence>
<name>A0AAN9T3H2_PSOTE</name>
<proteinExistence type="predicted"/>
<evidence type="ECO:0000313" key="1">
    <source>
        <dbReference type="EMBL" id="KAK7411538.1"/>
    </source>
</evidence>
<accession>A0AAN9T3H2</accession>
<reference evidence="1 2" key="1">
    <citation type="submission" date="2024-01" db="EMBL/GenBank/DDBJ databases">
        <title>The genomes of 5 underutilized Papilionoideae crops provide insights into root nodulation and disease resistanc.</title>
        <authorList>
            <person name="Jiang F."/>
        </authorList>
    </citation>
    <scope>NUCLEOTIDE SEQUENCE [LARGE SCALE GENOMIC DNA]</scope>
    <source>
        <strain evidence="1">DUOXIRENSHENG_FW03</strain>
        <tissue evidence="1">Leaves</tissue>
    </source>
</reference>
<dbReference type="AlphaFoldDB" id="A0AAN9T3H2"/>
<protein>
    <submittedName>
        <fullName evidence="1">Uncharacterized protein</fullName>
    </submittedName>
</protein>
<dbReference type="Proteomes" id="UP001386955">
    <property type="component" value="Unassembled WGS sequence"/>
</dbReference>